<proteinExistence type="predicted"/>
<keyword evidence="2" id="KW-1185">Reference proteome</keyword>
<accession>A0ACC0TVH3</accession>
<name>A0ACC0TVH3_9AGAM</name>
<protein>
    <submittedName>
        <fullName evidence="1">Uncharacterized protein</fullName>
    </submittedName>
</protein>
<reference evidence="1" key="1">
    <citation type="submission" date="2021-03" db="EMBL/GenBank/DDBJ databases">
        <title>Evolutionary priming and transition to the ectomycorrhizal habit in an iconic lineage of mushroom-forming fungi: is preadaptation a requirement?</title>
        <authorList>
            <consortium name="DOE Joint Genome Institute"/>
            <person name="Looney B.P."/>
            <person name="Miyauchi S."/>
            <person name="Morin E."/>
            <person name="Drula E."/>
            <person name="Courty P.E."/>
            <person name="Chicoki N."/>
            <person name="Fauchery L."/>
            <person name="Kohler A."/>
            <person name="Kuo A."/>
            <person name="LaButti K."/>
            <person name="Pangilinan J."/>
            <person name="Lipzen A."/>
            <person name="Riley R."/>
            <person name="Andreopoulos W."/>
            <person name="He G."/>
            <person name="Johnson J."/>
            <person name="Barry K.W."/>
            <person name="Grigoriev I.V."/>
            <person name="Nagy L."/>
            <person name="Hibbett D."/>
            <person name="Henrissat B."/>
            <person name="Matheny P.B."/>
            <person name="Labbe J."/>
            <person name="Martin A.F."/>
        </authorList>
    </citation>
    <scope>NUCLEOTIDE SEQUENCE</scope>
    <source>
        <strain evidence="1">BPL698</strain>
    </source>
</reference>
<evidence type="ECO:0000313" key="1">
    <source>
        <dbReference type="EMBL" id="KAI9449698.1"/>
    </source>
</evidence>
<dbReference type="Proteomes" id="UP001207468">
    <property type="component" value="Unassembled WGS sequence"/>
</dbReference>
<dbReference type="EMBL" id="JAGFNK010000479">
    <property type="protein sequence ID" value="KAI9449698.1"/>
    <property type="molecule type" value="Genomic_DNA"/>
</dbReference>
<sequence length="216" mass="23945">MAGVCQPVQVWTNSRGTGTDTQDATLTIPVPLSSMTGRRTKRRKRPVPPFQHPSTSYADVQSLIHHELVLRRSLLYPFATAIPHTAVQRPKNPWRIIFALRPLHKSVIGRQTVSQRGVPPSILPESLPDMATTRGCTRNHTQPMTAVPLPIRPHQTQPQSHWQRQQVTPPPTPPAFDARGASARLRTIDGYVSSAKVEGLGRPPYLGGRVCTLFNL</sequence>
<comment type="caution">
    <text evidence="1">The sequence shown here is derived from an EMBL/GenBank/DDBJ whole genome shotgun (WGS) entry which is preliminary data.</text>
</comment>
<organism evidence="1 2">
    <name type="scientific">Russula earlei</name>
    <dbReference type="NCBI Taxonomy" id="71964"/>
    <lineage>
        <taxon>Eukaryota</taxon>
        <taxon>Fungi</taxon>
        <taxon>Dikarya</taxon>
        <taxon>Basidiomycota</taxon>
        <taxon>Agaricomycotina</taxon>
        <taxon>Agaricomycetes</taxon>
        <taxon>Russulales</taxon>
        <taxon>Russulaceae</taxon>
        <taxon>Russula</taxon>
    </lineage>
</organism>
<gene>
    <name evidence="1" type="ORF">F5148DRAFT_629309</name>
</gene>
<evidence type="ECO:0000313" key="2">
    <source>
        <dbReference type="Proteomes" id="UP001207468"/>
    </source>
</evidence>